<organism evidence="3 4">
    <name type="scientific">Halobacillus amylolyticus</name>
    <dbReference type="NCBI Taxonomy" id="2932259"/>
    <lineage>
        <taxon>Bacteria</taxon>
        <taxon>Bacillati</taxon>
        <taxon>Bacillota</taxon>
        <taxon>Bacilli</taxon>
        <taxon>Bacillales</taxon>
        <taxon>Bacillaceae</taxon>
        <taxon>Halobacillus</taxon>
    </lineage>
</organism>
<feature type="transmembrane region" description="Helical" evidence="2">
    <location>
        <begin position="17"/>
        <end position="34"/>
    </location>
</feature>
<evidence type="ECO:0000313" key="3">
    <source>
        <dbReference type="EMBL" id="UOR10764.1"/>
    </source>
</evidence>
<dbReference type="Proteomes" id="UP000830326">
    <property type="component" value="Chromosome"/>
</dbReference>
<dbReference type="EMBL" id="CP095075">
    <property type="protein sequence ID" value="UOR10764.1"/>
    <property type="molecule type" value="Genomic_DNA"/>
</dbReference>
<dbReference type="RefSeq" id="WP_245030086.1">
    <property type="nucleotide sequence ID" value="NZ_CP095075.1"/>
</dbReference>
<evidence type="ECO:0000313" key="4">
    <source>
        <dbReference type="Proteomes" id="UP000830326"/>
    </source>
</evidence>
<name>A0ABY4H7C1_9BACI</name>
<evidence type="ECO:0000256" key="1">
    <source>
        <dbReference type="SAM" id="MobiDB-lite"/>
    </source>
</evidence>
<keyword evidence="4" id="KW-1185">Reference proteome</keyword>
<proteinExistence type="predicted"/>
<sequence length="174" mass="19069">MNTDEQQVQKKSTKGKLTLAMTAGALVGGAFVLVRNPSARTRLKETSGSTKNTVSQYISDVKADPTGAKNQLVDRIQKTASITREAINKIQDILDNEGREITNKVREVKEESKEIVSTAKEAGDELKEVGDKVGEAKDELTESKEEKKQALADGENLSVVKDDEHEIKKTIKTN</sequence>
<feature type="compositionally biased region" description="Basic and acidic residues" evidence="1">
    <location>
        <begin position="136"/>
        <end position="150"/>
    </location>
</feature>
<evidence type="ECO:0008006" key="5">
    <source>
        <dbReference type="Google" id="ProtNLM"/>
    </source>
</evidence>
<evidence type="ECO:0000256" key="2">
    <source>
        <dbReference type="SAM" id="Phobius"/>
    </source>
</evidence>
<keyword evidence="2" id="KW-0812">Transmembrane</keyword>
<keyword evidence="2" id="KW-1133">Transmembrane helix</keyword>
<protein>
    <recommendedName>
        <fullName evidence="5">YtxH domain-containing protein</fullName>
    </recommendedName>
</protein>
<accession>A0ABY4H7C1</accession>
<gene>
    <name evidence="3" type="ORF">MUO15_14135</name>
</gene>
<feature type="region of interest" description="Disordered" evidence="1">
    <location>
        <begin position="136"/>
        <end position="156"/>
    </location>
</feature>
<keyword evidence="2" id="KW-0472">Membrane</keyword>
<reference evidence="3" key="1">
    <citation type="submission" date="2022-04" db="EMBL/GenBank/DDBJ databases">
        <title>Halobacillus sp. isolated from saltern.</title>
        <authorList>
            <person name="Won M."/>
            <person name="Lee C.-M."/>
            <person name="Woen H.-Y."/>
            <person name="Kwon S.-W."/>
        </authorList>
    </citation>
    <scope>NUCLEOTIDE SEQUENCE</scope>
    <source>
        <strain evidence="3">SSHM10-5</strain>
    </source>
</reference>